<evidence type="ECO:0000259" key="4">
    <source>
        <dbReference type="SMART" id="SM00382"/>
    </source>
</evidence>
<proteinExistence type="inferred from homology"/>
<evidence type="ECO:0000256" key="2">
    <source>
        <dbReference type="ARBA" id="ARBA00022741"/>
    </source>
</evidence>
<dbReference type="InterPro" id="IPR003593">
    <property type="entry name" value="AAA+_ATPase"/>
</dbReference>
<dbReference type="PANTHER" id="PTHR43392:SF2">
    <property type="entry name" value="AAA-TYPE ATPASE FAMILY PROTEIN _ ANKYRIN REPEAT FAMILY PROTEIN"/>
    <property type="match status" value="1"/>
</dbReference>
<dbReference type="InterPro" id="IPR050773">
    <property type="entry name" value="CbxX/CfxQ_RuBisCO_ESX"/>
</dbReference>
<accession>W0FPN3</accession>
<dbReference type="Gene3D" id="1.10.8.60">
    <property type="match status" value="2"/>
</dbReference>
<dbReference type="GO" id="GO:0016887">
    <property type="term" value="F:ATP hydrolysis activity"/>
    <property type="evidence" value="ECO:0007669"/>
    <property type="project" value="InterPro"/>
</dbReference>
<evidence type="ECO:0000256" key="3">
    <source>
        <dbReference type="ARBA" id="ARBA00022840"/>
    </source>
</evidence>
<dbReference type="Pfam" id="PF17866">
    <property type="entry name" value="AAA_lid_6"/>
    <property type="match status" value="2"/>
</dbReference>
<dbReference type="Gene3D" id="3.40.50.300">
    <property type="entry name" value="P-loop containing nucleotide triphosphate hydrolases"/>
    <property type="match status" value="2"/>
</dbReference>
<dbReference type="FunFam" id="3.40.50.300:FF:000216">
    <property type="entry name" value="Type VII secretion ATPase EccA"/>
    <property type="match status" value="1"/>
</dbReference>
<dbReference type="InterPro" id="IPR041627">
    <property type="entry name" value="AAA_lid_6"/>
</dbReference>
<dbReference type="Pfam" id="PF00004">
    <property type="entry name" value="AAA"/>
    <property type="match status" value="2"/>
</dbReference>
<dbReference type="PANTHER" id="PTHR43392">
    <property type="entry name" value="AAA-TYPE ATPASE FAMILY PROTEIN / ANKYRIN REPEAT FAMILY PROTEIN"/>
    <property type="match status" value="1"/>
</dbReference>
<keyword evidence="2" id="KW-0547">Nucleotide-binding</keyword>
<feature type="domain" description="AAA+ ATPase" evidence="4">
    <location>
        <begin position="439"/>
        <end position="565"/>
    </location>
</feature>
<feature type="domain" description="AAA+ ATPase" evidence="4">
    <location>
        <begin position="707"/>
        <end position="845"/>
    </location>
</feature>
<dbReference type="SUPFAM" id="SSF52540">
    <property type="entry name" value="P-loop containing nucleoside triphosphate hydrolases"/>
    <property type="match status" value="2"/>
</dbReference>
<dbReference type="GO" id="GO:0005524">
    <property type="term" value="F:ATP binding"/>
    <property type="evidence" value="ECO:0007669"/>
    <property type="project" value="UniProtKB-KW"/>
</dbReference>
<protein>
    <submittedName>
        <fullName evidence="5">ATPases of the AAA+ class</fullName>
    </submittedName>
</protein>
<dbReference type="InterPro" id="IPR003959">
    <property type="entry name" value="ATPase_AAA_core"/>
</dbReference>
<dbReference type="CDD" id="cd00009">
    <property type="entry name" value="AAA"/>
    <property type="match status" value="2"/>
</dbReference>
<dbReference type="InterPro" id="IPR000641">
    <property type="entry name" value="CbxX/CfxQ"/>
</dbReference>
<evidence type="ECO:0000313" key="5">
    <source>
        <dbReference type="EMBL" id="AHF24802.1"/>
    </source>
</evidence>
<dbReference type="InterPro" id="IPR027417">
    <property type="entry name" value="P-loop_NTPase"/>
</dbReference>
<sequence length="944" mass="107034">MRYYDFSLKTNEEKIKANTKVRLQDYCYDSPVAAVNVLVQKNTFTDMAFFIYTVEGETAYASFAFDEQKYTYQYVFGAICDLLAANFCIELGKSDPEEITMSQYLDNFLECKRHDYFQGYSHIVDSSHLWIYYYRDEDDRKLNFDMEESIAPLDLGDLQIYDDSFRNELSNINVHKLETVQNTNMAHYIITGNSRQAENRLVETLVCNLYKANRLSSRRIVFISEAKPPYFEKDYHVESLIENNYGGTVVFDLSARFGCSPTSYQLVCEYITKLFRKHCNHCLFIFTYNKNDTGYSFYLLPEITKSAVTVTLDEGTGNRKAAVSYLKSLIKESEYRTSAKYAQEFFKQYKDDQFTQTEVLEAFERFGPWCINKTLNGAYGFDPSKEYVSARDGDNETSLEKLNKLIGLDIVKKQIYNIIASDIVEKERKKHKGRNYQSISSHMIFAGNPGTAKTTVAQLFAGIAKEKGVLKSGVFVERGGMDLIGPFCVEAIRDAFLAARGGVLFIDEAYSMVNPIAVATLIQEMENHRDSVIVILAGYSDSMLSFLDLNEGLKSRVPHWVDFPDYSTDELTAIFNLMLSERNLTATEPAVKAATLIFDRMRMIKDFGNGRYVRNLIDRALLNQSSRLLTTYVTSDAIPADELYLITNDDISSLHDGLQETRETGKAKAELDAMIGLESAKSILNKAISKYKVDKRCMDLGVSRTRGAMHMVFTGNPGTAKTTVARLCAEILNDEKILPTGNFVEAGRADLVSEHVGGTAIKVKKKFSEAQGGVLFIDEAYSLCDHFNGSYGDEAINTIVQEMENHREDTVVIFAGYPEPMKEFLDRNPGMKSRIAFNVHFEDYNTEDLCKITELMVSKKQLTLTDAAMDKLRKNFDAARAYDDYGNGRYVRKLLEEAEMNQADRMTELPIDELSAEELTTIDACDIPDFVPEAKSKTRIGFAC</sequence>
<dbReference type="AlphaFoldDB" id="W0FPN3"/>
<evidence type="ECO:0000256" key="1">
    <source>
        <dbReference type="ARBA" id="ARBA00010378"/>
    </source>
</evidence>
<name>W0FPN3_9BACT</name>
<dbReference type="SMART" id="SM00382">
    <property type="entry name" value="AAA"/>
    <property type="match status" value="2"/>
</dbReference>
<organism evidence="5">
    <name type="scientific">uncultured bacterium Contig1758</name>
    <dbReference type="NCBI Taxonomy" id="1393501"/>
    <lineage>
        <taxon>Bacteria</taxon>
        <taxon>environmental samples</taxon>
    </lineage>
</organism>
<comment type="similarity">
    <text evidence="1">Belongs to the CbxX/CfxQ family.</text>
</comment>
<dbReference type="PRINTS" id="PR00819">
    <property type="entry name" value="CBXCFQXSUPER"/>
</dbReference>
<keyword evidence="3" id="KW-0067">ATP-binding</keyword>
<dbReference type="EMBL" id="KC246806">
    <property type="protein sequence ID" value="AHF24802.1"/>
    <property type="molecule type" value="Genomic_DNA"/>
</dbReference>
<reference evidence="5" key="1">
    <citation type="journal article" date="2013" name="PLoS ONE">
        <title>Metagenomic insights into the carbohydrate-active enzymes carried by the microorganisms adhering to solid digesta in the rumen of cows.</title>
        <authorList>
            <person name="Wang L."/>
            <person name="Hatem A."/>
            <person name="Catalyurek U.V."/>
            <person name="Morrison M."/>
            <person name="Yu Z."/>
        </authorList>
    </citation>
    <scope>NUCLEOTIDE SEQUENCE</scope>
</reference>